<evidence type="ECO:0000256" key="4">
    <source>
        <dbReference type="ARBA" id="ARBA00022801"/>
    </source>
</evidence>
<sequence length="714" mass="77716">LKEAVVALAKGEAVHRDIGDSDPERMAAPMIADYLKAKEKDWNAAGITMEIVPVNETRHPLAYAVGRATETYEPHKGRVVYLTYTPEGPVDQTILLVGKGITIDTGGADLKVDGVMYGMHSDKMGGAMVAGFFETLSHLKPKGLKVFGYMAFVRNSIGKNAYLPDEILITRNGKRVRIGNTDAEGRLDMADILDEARLQAMKSINPHIFTIATLTGAATRSFGTLTVSMDNGPARLVKMAESLSDAGDMIADPSEVARIRYEDFQVNYPLSDWEDVMQFNDKPGATSNRGFTFPMGFMCIASDLDKHGCASDHPIPYTHSDIAGSAGGIGTLATGSPLRMVIAMKLRKILLVVGPMLTALPHYNWAMKHNPKLTAALGALHSLYVPIQVREMTSTKQKFNRLGLFQFGDKLANSTLAVSQGVAVYRDIGNGDPIRMAAPRIAEYLEERRAAWEAAGINMKIVEPNERDHPMAWAVNRAVKGPIDQTLLIVGKGVTIDTGGADLKINGGMYGMHNDKMGAASVAGFFEILSHLQPKGLKVFGYMPYIRNGLDKHAYLPDEIIVARNGMRVRIGNTDAEGRVILSDVLDEARQQALKEVNPHIFTIATLTGAAVKAYGKVARVRYEDYQVNYGISEYEDIMQFNTLPGSTSKRGFTFPMGYLALISGLSNHGLSSQSPLPYTHTDIAPSSGGIGTYGTGSPLRMYANRFILPRVLP</sequence>
<organism evidence="6">
    <name type="scientific">Schistocephalus solidus</name>
    <name type="common">Tapeworm</name>
    <dbReference type="NCBI Taxonomy" id="70667"/>
    <lineage>
        <taxon>Eukaryota</taxon>
        <taxon>Metazoa</taxon>
        <taxon>Spiralia</taxon>
        <taxon>Lophotrochozoa</taxon>
        <taxon>Platyhelminthes</taxon>
        <taxon>Cestoda</taxon>
        <taxon>Eucestoda</taxon>
        <taxon>Diphyllobothriidea</taxon>
        <taxon>Diphyllobothriidae</taxon>
        <taxon>Schistocephalus</taxon>
    </lineage>
</organism>
<keyword evidence="4" id="KW-0378">Hydrolase</keyword>
<dbReference type="Gene3D" id="3.40.630.10">
    <property type="entry name" value="Zn peptidases"/>
    <property type="match status" value="2"/>
</dbReference>
<dbReference type="PRINTS" id="PR00481">
    <property type="entry name" value="LAMNOPPTDASE"/>
</dbReference>
<dbReference type="GO" id="GO:0030145">
    <property type="term" value="F:manganese ion binding"/>
    <property type="evidence" value="ECO:0007669"/>
    <property type="project" value="InterPro"/>
</dbReference>
<evidence type="ECO:0000256" key="3">
    <source>
        <dbReference type="ARBA" id="ARBA00022670"/>
    </source>
</evidence>
<dbReference type="GO" id="GO:0005737">
    <property type="term" value="C:cytoplasm"/>
    <property type="evidence" value="ECO:0007669"/>
    <property type="project" value="InterPro"/>
</dbReference>
<proteinExistence type="inferred from homology"/>
<accession>A0A183TBZ5</accession>
<comment type="similarity">
    <text evidence="1">Belongs to the peptidase M17 family.</text>
</comment>
<reference evidence="6" key="1">
    <citation type="submission" date="2016-06" db="UniProtKB">
        <authorList>
            <consortium name="WormBaseParasite"/>
        </authorList>
    </citation>
    <scope>IDENTIFICATION</scope>
</reference>
<feature type="domain" description="Cytosol aminopeptidase" evidence="5">
    <location>
        <begin position="573"/>
        <end position="580"/>
    </location>
</feature>
<dbReference type="GO" id="GO:0070006">
    <property type="term" value="F:metalloaminopeptidase activity"/>
    <property type="evidence" value="ECO:0007669"/>
    <property type="project" value="InterPro"/>
</dbReference>
<dbReference type="WBParaSite" id="SSLN_0001452901-mRNA-1">
    <property type="protein sequence ID" value="SSLN_0001452901-mRNA-1"/>
    <property type="gene ID" value="SSLN_0001452901"/>
</dbReference>
<protein>
    <submittedName>
        <fullName evidence="6">CYTOSOL_AP domain-containing protein</fullName>
    </submittedName>
</protein>
<dbReference type="SUPFAM" id="SSF53187">
    <property type="entry name" value="Zn-dependent exopeptidases"/>
    <property type="match status" value="2"/>
</dbReference>
<dbReference type="PANTHER" id="PTHR11963">
    <property type="entry name" value="LEUCINE AMINOPEPTIDASE-RELATED"/>
    <property type="match status" value="1"/>
</dbReference>
<keyword evidence="3" id="KW-0645">Protease</keyword>
<evidence type="ECO:0000313" key="6">
    <source>
        <dbReference type="WBParaSite" id="SSLN_0001452901-mRNA-1"/>
    </source>
</evidence>
<dbReference type="AlphaFoldDB" id="A0A183TBZ5"/>
<evidence type="ECO:0000259" key="5">
    <source>
        <dbReference type="PROSITE" id="PS00631"/>
    </source>
</evidence>
<keyword evidence="2" id="KW-0031">Aminopeptidase</keyword>
<name>A0A183TBZ5_SCHSO</name>
<dbReference type="GO" id="GO:0006508">
    <property type="term" value="P:proteolysis"/>
    <property type="evidence" value="ECO:0007669"/>
    <property type="project" value="UniProtKB-KW"/>
</dbReference>
<feature type="domain" description="Cytosol aminopeptidase" evidence="5">
    <location>
        <begin position="180"/>
        <end position="187"/>
    </location>
</feature>
<evidence type="ECO:0000256" key="2">
    <source>
        <dbReference type="ARBA" id="ARBA00022438"/>
    </source>
</evidence>
<dbReference type="PROSITE" id="PS00631">
    <property type="entry name" value="CYTOSOL_AP"/>
    <property type="match status" value="2"/>
</dbReference>
<dbReference type="InterPro" id="IPR011356">
    <property type="entry name" value="Leucine_aapep/pepB"/>
</dbReference>
<dbReference type="PANTHER" id="PTHR11963:SF48">
    <property type="entry name" value="DIPEPTIDASE B, ISOFORM A"/>
    <property type="match status" value="1"/>
</dbReference>
<dbReference type="Pfam" id="PF00883">
    <property type="entry name" value="Peptidase_M17"/>
    <property type="match status" value="2"/>
</dbReference>
<dbReference type="InterPro" id="IPR000819">
    <property type="entry name" value="Peptidase_M17_C"/>
</dbReference>
<evidence type="ECO:0000256" key="1">
    <source>
        <dbReference type="ARBA" id="ARBA00009528"/>
    </source>
</evidence>